<dbReference type="PANTHER" id="PTHR43433:SF5">
    <property type="entry name" value="AB HYDROLASE-1 DOMAIN-CONTAINING PROTEIN"/>
    <property type="match status" value="1"/>
</dbReference>
<dbReference type="InterPro" id="IPR029058">
    <property type="entry name" value="AB_hydrolase_fold"/>
</dbReference>
<dbReference type="Gene3D" id="3.40.50.1820">
    <property type="entry name" value="alpha/beta hydrolase"/>
    <property type="match status" value="1"/>
</dbReference>
<dbReference type="PANTHER" id="PTHR43433">
    <property type="entry name" value="HYDROLASE, ALPHA/BETA FOLD FAMILY PROTEIN"/>
    <property type="match status" value="1"/>
</dbReference>
<reference evidence="2 3" key="1">
    <citation type="submission" date="2022-02" db="EMBL/GenBank/DDBJ databases">
        <title>The car tank lid bacteriome: a reservoir of bacteria with potential in bioremediation of fuel.</title>
        <authorList>
            <person name="Vidal-Verdu A."/>
            <person name="Gomez-Martinez D."/>
            <person name="Latorre-Perez A."/>
            <person name="Pereto J."/>
            <person name="Porcar M."/>
        </authorList>
    </citation>
    <scope>NUCLEOTIDE SEQUENCE [LARGE SCALE GENOMIC DNA]</scope>
    <source>
        <strain evidence="2 3">4D.3</strain>
    </source>
</reference>
<gene>
    <name evidence="2" type="ORF">M1843_15300</name>
</gene>
<dbReference type="InterPro" id="IPR050471">
    <property type="entry name" value="AB_hydrolase"/>
</dbReference>
<feature type="domain" description="AB hydrolase-1" evidence="1">
    <location>
        <begin position="48"/>
        <end position="289"/>
    </location>
</feature>
<proteinExistence type="predicted"/>
<evidence type="ECO:0000259" key="1">
    <source>
        <dbReference type="Pfam" id="PF12697"/>
    </source>
</evidence>
<keyword evidence="2" id="KW-0378">Hydrolase</keyword>
<comment type="caution">
    <text evidence="2">The sequence shown here is derived from an EMBL/GenBank/DDBJ whole genome shotgun (WGS) entry which is preliminary data.</text>
</comment>
<dbReference type="RefSeq" id="WP_416344975.1">
    <property type="nucleotide sequence ID" value="NZ_JALQCY010000005.1"/>
</dbReference>
<dbReference type="Pfam" id="PF12697">
    <property type="entry name" value="Abhydrolase_6"/>
    <property type="match status" value="1"/>
</dbReference>
<accession>A0ABT0J6I4</accession>
<sequence length="299" mass="31243">MTVRPGAPFGGLPLPDGVAPLVLDVPVGPLTALRSVVPDGVERRAVALLVPGFTGSKEDHRLLLPLLAERGVEAWTYSQRGQADSVAPRGVGAYRRDDFTADALDVAAVVTEAAGIEPGALHLLGHSFGGTVAAATAVRDAAPFASLTMLCSGPHGWPGRKEAERDRLLAAAGLVDLWTLDNPGLARRLAEDPQALAGLDADTRFHRDRSVATSTDNLLGAIDVLADVRDVTPDLAATGLPVLVAHGVDDAAWPQPWQRAMAERLGARYAVVEGAGHLPNVENPVATADLLAGFWATTR</sequence>
<keyword evidence="3" id="KW-1185">Reference proteome</keyword>
<dbReference type="InterPro" id="IPR000073">
    <property type="entry name" value="AB_hydrolase_1"/>
</dbReference>
<name>A0ABT0J6I4_9MICO</name>
<evidence type="ECO:0000313" key="2">
    <source>
        <dbReference type="EMBL" id="MCK9795115.1"/>
    </source>
</evidence>
<dbReference type="EMBL" id="JALQCY010000005">
    <property type="protein sequence ID" value="MCK9795115.1"/>
    <property type="molecule type" value="Genomic_DNA"/>
</dbReference>
<dbReference type="Proteomes" id="UP001651050">
    <property type="component" value="Unassembled WGS sequence"/>
</dbReference>
<dbReference type="SUPFAM" id="SSF53474">
    <property type="entry name" value="alpha/beta-Hydrolases"/>
    <property type="match status" value="1"/>
</dbReference>
<organism evidence="2 3">
    <name type="scientific">Isoptericola peretonis</name>
    <dbReference type="NCBI Taxonomy" id="2918523"/>
    <lineage>
        <taxon>Bacteria</taxon>
        <taxon>Bacillati</taxon>
        <taxon>Actinomycetota</taxon>
        <taxon>Actinomycetes</taxon>
        <taxon>Micrococcales</taxon>
        <taxon>Promicromonosporaceae</taxon>
        <taxon>Isoptericola</taxon>
    </lineage>
</organism>
<dbReference type="GO" id="GO:0016787">
    <property type="term" value="F:hydrolase activity"/>
    <property type="evidence" value="ECO:0007669"/>
    <property type="project" value="UniProtKB-KW"/>
</dbReference>
<evidence type="ECO:0000313" key="3">
    <source>
        <dbReference type="Proteomes" id="UP001651050"/>
    </source>
</evidence>
<protein>
    <submittedName>
        <fullName evidence="2">Alpha/beta hydrolase</fullName>
    </submittedName>
</protein>